<protein>
    <submittedName>
        <fullName evidence="2">Uncharacterized protein</fullName>
    </submittedName>
</protein>
<keyword evidence="1" id="KW-0732">Signal</keyword>
<sequence length="383" mass="44621">MTRQLSIENAAALLSILGNILVTPVITANQNQALSGLIYRKKFYIIEYYQCEINGSKIEYSTTIVTKLPLYIDPTTDSRYKTFKRVYGVKLSAGFIKVDQFRRKLTKLIPKMDTVYLRNEYYHQLFIEFLRKNFSNIEYLEDLGYLKDPVVFTTCPYHENPGKNYCATMNAIEMALWLVNTYDVEIESLKMAKRVQLVIHFNGYYSSKEYFFKELSIYGLDSRGVIVYHQWFVAKPAKVAVDKMAEVWAAYDVNVYDKYGIKWYDGFVSASKIKDTFFRILSYSNSETVYVNSLHEKNIFKTFNEFPVEVVCLNDFGYVHKMPAKPTKCKYHIHTNMTKNVCIDDLSVDMVAFVQKNGLLNPDIRFEIKKFRSLSQLIVGTTK</sequence>
<reference evidence="2 3" key="1">
    <citation type="journal article" date="2021" name="J. Hered.">
        <title>A chromosome-level genome assembly of the parasitoid wasp, Cotesia glomerata (Hymenoptera: Braconidae).</title>
        <authorList>
            <person name="Pinto B.J."/>
            <person name="Weis J.J."/>
            <person name="Gamble T."/>
            <person name="Ode P.J."/>
            <person name="Paul R."/>
            <person name="Zaspel J.M."/>
        </authorList>
    </citation>
    <scope>NUCLEOTIDE SEQUENCE [LARGE SCALE GENOMIC DNA]</scope>
    <source>
        <strain evidence="2">CgM1</strain>
    </source>
</reference>
<proteinExistence type="predicted"/>
<feature type="signal peptide" evidence="1">
    <location>
        <begin position="1"/>
        <end position="28"/>
    </location>
</feature>
<dbReference type="AlphaFoldDB" id="A0AAV7I8W9"/>
<accession>A0AAV7I8W9</accession>
<name>A0AAV7I8W9_COTGL</name>
<gene>
    <name evidence="2" type="ORF">KQX54_015390</name>
</gene>
<evidence type="ECO:0000256" key="1">
    <source>
        <dbReference type="SAM" id="SignalP"/>
    </source>
</evidence>
<comment type="caution">
    <text evidence="2">The sequence shown here is derived from an EMBL/GenBank/DDBJ whole genome shotgun (WGS) entry which is preliminary data.</text>
</comment>
<evidence type="ECO:0000313" key="3">
    <source>
        <dbReference type="Proteomes" id="UP000826195"/>
    </source>
</evidence>
<keyword evidence="3" id="KW-1185">Reference proteome</keyword>
<evidence type="ECO:0000313" key="2">
    <source>
        <dbReference type="EMBL" id="KAH0555122.1"/>
    </source>
</evidence>
<dbReference type="Proteomes" id="UP000826195">
    <property type="component" value="Unassembled WGS sequence"/>
</dbReference>
<dbReference type="EMBL" id="JAHXZJ010001119">
    <property type="protein sequence ID" value="KAH0555122.1"/>
    <property type="molecule type" value="Genomic_DNA"/>
</dbReference>
<feature type="chain" id="PRO_5043798533" evidence="1">
    <location>
        <begin position="29"/>
        <end position="383"/>
    </location>
</feature>
<organism evidence="2 3">
    <name type="scientific">Cotesia glomerata</name>
    <name type="common">Lepidopteran parasitic wasp</name>
    <name type="synonym">Apanteles glomeratus</name>
    <dbReference type="NCBI Taxonomy" id="32391"/>
    <lineage>
        <taxon>Eukaryota</taxon>
        <taxon>Metazoa</taxon>
        <taxon>Ecdysozoa</taxon>
        <taxon>Arthropoda</taxon>
        <taxon>Hexapoda</taxon>
        <taxon>Insecta</taxon>
        <taxon>Pterygota</taxon>
        <taxon>Neoptera</taxon>
        <taxon>Endopterygota</taxon>
        <taxon>Hymenoptera</taxon>
        <taxon>Apocrita</taxon>
        <taxon>Ichneumonoidea</taxon>
        <taxon>Braconidae</taxon>
        <taxon>Microgastrinae</taxon>
        <taxon>Cotesia</taxon>
    </lineage>
</organism>